<gene>
    <name evidence="2" type="ORF">N8I77_010202</name>
</gene>
<feature type="region of interest" description="Disordered" evidence="1">
    <location>
        <begin position="783"/>
        <end position="884"/>
    </location>
</feature>
<feature type="region of interest" description="Disordered" evidence="1">
    <location>
        <begin position="418"/>
        <end position="453"/>
    </location>
</feature>
<keyword evidence="3" id="KW-1185">Reference proteome</keyword>
<feature type="region of interest" description="Disordered" evidence="1">
    <location>
        <begin position="920"/>
        <end position="998"/>
    </location>
</feature>
<feature type="compositionally biased region" description="Low complexity" evidence="1">
    <location>
        <begin position="1674"/>
        <end position="1683"/>
    </location>
</feature>
<feature type="compositionally biased region" description="Polar residues" evidence="1">
    <location>
        <begin position="442"/>
        <end position="453"/>
    </location>
</feature>
<feature type="compositionally biased region" description="Polar residues" evidence="1">
    <location>
        <begin position="981"/>
        <end position="998"/>
    </location>
</feature>
<feature type="region of interest" description="Disordered" evidence="1">
    <location>
        <begin position="1437"/>
        <end position="1540"/>
    </location>
</feature>
<feature type="compositionally biased region" description="Basic and acidic residues" evidence="1">
    <location>
        <begin position="1318"/>
        <end position="1329"/>
    </location>
</feature>
<reference evidence="2" key="1">
    <citation type="submission" date="2023-06" db="EMBL/GenBank/DDBJ databases">
        <authorList>
            <person name="Noh H."/>
        </authorList>
    </citation>
    <scope>NUCLEOTIDE SEQUENCE</scope>
    <source>
        <strain evidence="2">DUCC20226</strain>
    </source>
</reference>
<feature type="region of interest" description="Disordered" evidence="1">
    <location>
        <begin position="1674"/>
        <end position="1778"/>
    </location>
</feature>
<feature type="compositionally biased region" description="Low complexity" evidence="1">
    <location>
        <begin position="1736"/>
        <end position="1748"/>
    </location>
</feature>
<feature type="region of interest" description="Disordered" evidence="1">
    <location>
        <begin position="1116"/>
        <end position="1394"/>
    </location>
</feature>
<proteinExistence type="predicted"/>
<evidence type="ECO:0000313" key="3">
    <source>
        <dbReference type="Proteomes" id="UP001265746"/>
    </source>
</evidence>
<organism evidence="2 3">
    <name type="scientific">Phomopsis amygdali</name>
    <name type="common">Fusicoccum amygdali</name>
    <dbReference type="NCBI Taxonomy" id="1214568"/>
    <lineage>
        <taxon>Eukaryota</taxon>
        <taxon>Fungi</taxon>
        <taxon>Dikarya</taxon>
        <taxon>Ascomycota</taxon>
        <taxon>Pezizomycotina</taxon>
        <taxon>Sordariomycetes</taxon>
        <taxon>Sordariomycetidae</taxon>
        <taxon>Diaporthales</taxon>
        <taxon>Diaporthaceae</taxon>
        <taxon>Diaporthe</taxon>
    </lineage>
</organism>
<feature type="compositionally biased region" description="Polar residues" evidence="1">
    <location>
        <begin position="1187"/>
        <end position="1223"/>
    </location>
</feature>
<feature type="compositionally biased region" description="Basic and acidic residues" evidence="1">
    <location>
        <begin position="1297"/>
        <end position="1311"/>
    </location>
</feature>
<feature type="compositionally biased region" description="Polar residues" evidence="1">
    <location>
        <begin position="633"/>
        <end position="661"/>
    </location>
</feature>
<feature type="compositionally biased region" description="Gly residues" evidence="1">
    <location>
        <begin position="1749"/>
        <end position="1766"/>
    </location>
</feature>
<feature type="region of interest" description="Disordered" evidence="1">
    <location>
        <begin position="328"/>
        <end position="348"/>
    </location>
</feature>
<comment type="caution">
    <text evidence="2">The sequence shown here is derived from an EMBL/GenBank/DDBJ whole genome shotgun (WGS) entry which is preliminary data.</text>
</comment>
<name>A0AAD9VZ16_PHOAM</name>
<dbReference type="Proteomes" id="UP001265746">
    <property type="component" value="Unassembled WGS sequence"/>
</dbReference>
<feature type="compositionally biased region" description="Polar residues" evidence="1">
    <location>
        <begin position="423"/>
        <end position="432"/>
    </location>
</feature>
<feature type="compositionally biased region" description="Basic and acidic residues" evidence="1">
    <location>
        <begin position="1709"/>
        <end position="1718"/>
    </location>
</feature>
<feature type="region of interest" description="Disordered" evidence="1">
    <location>
        <begin position="245"/>
        <end position="280"/>
    </location>
</feature>
<feature type="compositionally biased region" description="Polar residues" evidence="1">
    <location>
        <begin position="559"/>
        <end position="571"/>
    </location>
</feature>
<evidence type="ECO:0000313" key="2">
    <source>
        <dbReference type="EMBL" id="KAK2600684.1"/>
    </source>
</evidence>
<feature type="compositionally biased region" description="Basic and acidic residues" evidence="1">
    <location>
        <begin position="331"/>
        <end position="348"/>
    </location>
</feature>
<accession>A0AAD9VZ16</accession>
<evidence type="ECO:0000256" key="1">
    <source>
        <dbReference type="SAM" id="MobiDB-lite"/>
    </source>
</evidence>
<feature type="compositionally biased region" description="Polar residues" evidence="1">
    <location>
        <begin position="1251"/>
        <end position="1270"/>
    </location>
</feature>
<sequence>MAALIASNSQDWIASQLSATTADARPSRTNWHYVRDRNGMMVIDPVLGFYFNPPENAECRWSTDNGARMPQHIKKGLQLPRRTLVLWDDEKLESEAARFREKYWEEMRTLVAPQRFEDLYEYFDSATLWASGAVNMWNLVNLLANDARHNWREVEMHVASECNNWVLDWLESFPAADSNRESLVKWDQKSDILTAVTSQFDWENDLKFLDLVGQNILRECFLYHFERLTGKKLSVARFNIHAAEDKPTSARKPVNESADNTTKASSSPDVAPTPSSPAQALATIPEEAAAVKTATKSEGLSIDTSVSTRIPHQTVSAPATAVPRITIEQQPAKEAEDVPEQKDLKSTSEDEFFTNQDLADRVEATARHLSSQSTPGEKQDYMLSAYMHNTQPRAVSATEMDGAAQQGRRLQHTFPEKAGTVPRNMNGNQTPFGGSRDFPQGNGPNRQQTSANTGAFLGGQSVVKQGAPMGPSHQQHMMQPFGPSHNGMQPPPPGFIQPTSSHGMPAHPNSFTFSGQDPQPDVGLKPMLGLSGMEFQNQMPTRLPRTEQPQLNHPLAPPTSMSTHCSGQQNAGAPMYQPNGYIPQSQHRPVGETGDKKKRHDERRDSMNSAGSRSKVRDDPIHGPVYALKSRKYSNTSTGRQSSKLDSCSAINSKQPASSPNVECRNFRLDKPKTYNRIFIDCPCFRCMRSCRSLYVKHDKFPQERVQTALMNHFAGWGASQVIVIAEGGGSLVQFKSDQDAIRAMRDLCAKPNQGKDIPGLGTVPRIWYALFSKHYTNPYDNPAGLPRGELEGKSNRRRSSSTLSRDSNPYRNQQPSNVLFNTPTFATRGPAMQPPQIWHGETGGRPHLNMVPVSRQPTQRKLWDPASADENRKPSKTETMTKDEMIYQPKTYPKRPVEVVALKEDWRSKPPAEEVIEDISGDEAGPAEISSNVSSQGARSIKVCLPDEAGSPRSRSVSPKSGGDRIKEQVQRGSPKPNASVDQNEAQAGLDTAQNSMTEAVAKDDIPFSTGYRKATAELAVPVEVFQPTADPEPMQSTEKQDKKGLFYYSKVTSELTEATEDFDLNTVIRHRPSRSPLPNEWMPTSERGCSDLRHRFSELSGALELEALEKQAVASVTEGTSVAVAPEAPKTEEAPSQQPKKKNFTTNTNKGGRSKKNKSKASNDTPDSALSSATPTEAHSRGPSRASNNRPVSRASTTRPESAGDTTQSPSRSQSATQSHMDPSPVDEPKKPMKKKNTKSQRKRKQPFNAETSATPIGQAKTEGSQDQGRVASRQESPAKKPKTLQSGPAPETQRQSEPEPAKSVDDTQGKLVGAKQDESKKSRSPDKAGGSARSEKIRPPQKPQQKGNRSEENEPPQKQAPEPLQTVFEPPADRNRDDASPEANLFPNQKFTIDKVKKDSAMAAPLMMSEPSGYHRYPNNRNFTTNDARIALPLLPPNAKSSGWATVAVKGGRPKSDDPFASVQDGPESDDWMKDKAVKSAQKPSSEPTSHQTSPTPSPEKKKKEQRAGSSKLNAAAKAFAPSSIPSSPAASAASVPSVNAVPFHTKKPSLPGQKGAVVQRFITPAEQVIDPATVTQPGPPTKKKRVGPAPDRGDSNLKERAKSFETALAPSRTKSTAQVASTASGVPKLVDEDEFPTLAAAAAVPQRRAASAVKTSATASATAPKIATAAVSKAVATTKPSITSPNKIKQGHRGEVSAPAVDKPAVGEKIKASEDQWTTVGSGKKAGGKNTGNGNNTRSASSRAGGSGTGQGGRTGGQGNRGGQPAVSEERKGG</sequence>
<protein>
    <submittedName>
        <fullName evidence="2">Uncharacterized protein</fullName>
    </submittedName>
</protein>
<feature type="compositionally biased region" description="Polar residues" evidence="1">
    <location>
        <begin position="810"/>
        <end position="826"/>
    </location>
</feature>
<feature type="compositionally biased region" description="Basic residues" evidence="1">
    <location>
        <begin position="1234"/>
        <end position="1248"/>
    </location>
</feature>
<feature type="region of interest" description="Disordered" evidence="1">
    <location>
        <begin position="1569"/>
        <end position="1602"/>
    </location>
</feature>
<feature type="compositionally biased region" description="Polar residues" evidence="1">
    <location>
        <begin position="1166"/>
        <end position="1179"/>
    </location>
</feature>
<dbReference type="EMBL" id="JAUJFL010000006">
    <property type="protein sequence ID" value="KAK2600684.1"/>
    <property type="molecule type" value="Genomic_DNA"/>
</dbReference>
<feature type="compositionally biased region" description="Low complexity" evidence="1">
    <location>
        <begin position="1513"/>
        <end position="1540"/>
    </location>
</feature>
<feature type="compositionally biased region" description="Low complexity" evidence="1">
    <location>
        <begin position="1487"/>
        <end position="1498"/>
    </location>
</feature>
<feature type="compositionally biased region" description="Polar residues" evidence="1">
    <location>
        <begin position="930"/>
        <end position="939"/>
    </location>
</feature>
<feature type="compositionally biased region" description="Basic and acidic residues" evidence="1">
    <location>
        <begin position="870"/>
        <end position="884"/>
    </location>
</feature>
<feature type="compositionally biased region" description="Polar residues" evidence="1">
    <location>
        <begin position="257"/>
        <end position="268"/>
    </location>
</feature>
<feature type="region of interest" description="Disordered" evidence="1">
    <location>
        <begin position="544"/>
        <end position="662"/>
    </location>
</feature>